<dbReference type="EMBL" id="LR877148">
    <property type="protein sequence ID" value="CAD2215226.1"/>
    <property type="molecule type" value="Genomic_DNA"/>
</dbReference>
<dbReference type="Proteomes" id="UP000515908">
    <property type="component" value="Chromosome 04"/>
</dbReference>
<gene>
    <name evidence="1" type="ORF">ADEAN_000268100</name>
</gene>
<protein>
    <submittedName>
        <fullName evidence="1">Uncharacterized protein</fullName>
    </submittedName>
</protein>
<reference evidence="1 2" key="1">
    <citation type="submission" date="2020-08" db="EMBL/GenBank/DDBJ databases">
        <authorList>
            <person name="Newling K."/>
            <person name="Davey J."/>
            <person name="Forrester S."/>
        </authorList>
    </citation>
    <scope>NUCLEOTIDE SEQUENCE [LARGE SCALE GENOMIC DNA]</scope>
    <source>
        <strain evidence="2">Crithidia deanei Carvalho (ATCC PRA-265)</strain>
    </source>
</reference>
<accession>A0A7G2C676</accession>
<proteinExistence type="predicted"/>
<sequence>MQRDNYAAIIRKWRYTPNMMPVRVLHLDGKVRTENLYDDVFKGFDARRIVLTTAEKAGRQRVLPDMATLRREVPPLGLVKLVPLLCTDIDTLHAVEAVCNAPGSPFDLSHRVQYQAISHRLGPGCHGRDLLCEFFQPYLSPGERHVAPAFKTLPIRDIRFDAVLARKDITSVSLRDKTEERLVSAAAYFTMQPQVTEAALLQTKLAFDLLYAPTYPQIHGNSDLHHLLLSVRQKYNIFASRSLVGRAARNASGVTGKAVVSEAVRRRQLQLAKEYGISIYERGDDGVYRYAVE</sequence>
<organism evidence="1 2">
    <name type="scientific">Angomonas deanei</name>
    <dbReference type="NCBI Taxonomy" id="59799"/>
    <lineage>
        <taxon>Eukaryota</taxon>
        <taxon>Discoba</taxon>
        <taxon>Euglenozoa</taxon>
        <taxon>Kinetoplastea</taxon>
        <taxon>Metakinetoplastina</taxon>
        <taxon>Trypanosomatida</taxon>
        <taxon>Trypanosomatidae</taxon>
        <taxon>Strigomonadinae</taxon>
        <taxon>Angomonas</taxon>
    </lineage>
</organism>
<dbReference type="AlphaFoldDB" id="A0A7G2C676"/>
<keyword evidence="2" id="KW-1185">Reference proteome</keyword>
<name>A0A7G2C676_9TRYP</name>
<evidence type="ECO:0000313" key="2">
    <source>
        <dbReference type="Proteomes" id="UP000515908"/>
    </source>
</evidence>
<dbReference type="VEuPathDB" id="TriTrypDB:ADEAN_000268100"/>
<evidence type="ECO:0000313" key="1">
    <source>
        <dbReference type="EMBL" id="CAD2215226.1"/>
    </source>
</evidence>